<reference evidence="2" key="1">
    <citation type="submission" date="2023-07" db="EMBL/GenBank/DDBJ databases">
        <authorList>
            <consortium name="AG Swart"/>
            <person name="Singh M."/>
            <person name="Singh A."/>
            <person name="Seah K."/>
            <person name="Emmerich C."/>
        </authorList>
    </citation>
    <scope>NUCLEOTIDE SEQUENCE</scope>
    <source>
        <strain evidence="2">DP1</strain>
    </source>
</reference>
<dbReference type="AlphaFoldDB" id="A0AAD1Y802"/>
<evidence type="ECO:0000313" key="2">
    <source>
        <dbReference type="EMBL" id="CAI2386364.1"/>
    </source>
</evidence>
<evidence type="ECO:0000313" key="3">
    <source>
        <dbReference type="Proteomes" id="UP001295684"/>
    </source>
</evidence>
<gene>
    <name evidence="2" type="ORF">ECRASSUSDP1_LOCUS27977</name>
</gene>
<feature type="region of interest" description="Disordered" evidence="1">
    <location>
        <begin position="326"/>
        <end position="394"/>
    </location>
</feature>
<feature type="region of interest" description="Disordered" evidence="1">
    <location>
        <begin position="26"/>
        <end position="45"/>
    </location>
</feature>
<feature type="compositionally biased region" description="Low complexity" evidence="1">
    <location>
        <begin position="333"/>
        <end position="356"/>
    </location>
</feature>
<dbReference type="Proteomes" id="UP001295684">
    <property type="component" value="Unassembled WGS sequence"/>
</dbReference>
<keyword evidence="3" id="KW-1185">Reference proteome</keyword>
<accession>A0AAD1Y802</accession>
<name>A0AAD1Y802_EUPCR</name>
<proteinExistence type="predicted"/>
<organism evidence="2 3">
    <name type="scientific">Euplotes crassus</name>
    <dbReference type="NCBI Taxonomy" id="5936"/>
    <lineage>
        <taxon>Eukaryota</taxon>
        <taxon>Sar</taxon>
        <taxon>Alveolata</taxon>
        <taxon>Ciliophora</taxon>
        <taxon>Intramacronucleata</taxon>
        <taxon>Spirotrichea</taxon>
        <taxon>Hypotrichia</taxon>
        <taxon>Euplotida</taxon>
        <taxon>Euplotidae</taxon>
        <taxon>Moneuplotes</taxon>
    </lineage>
</organism>
<sequence length="543" mass="61593">MAKDKKFGSKSKHKIVLKPKKRKNTLLGRYGPFKPASKRSKSISKRVSKIKVMKKKPAAIAPIGEGTKLLDKLGIIESIYCDVQDSIKREGNDSESANHIFDYYVAKLNELMKEMSQMNNCQVVMTRLGKDSCKQFVKGLESCLSKIIARIASKGYKEQSKINFALLYFNIAQSYLVLGKYEISMENLNLALQHQRDILNDLDRLLAMKSTKISQDLPTSKSVLPNFGYMQNDNLAQYLGGAGNQNTSELLTNAHYDSEYYTLVKIYWMQAHLLEIKADHLGSINVINVIMKEIDTKYGKNNPIYIESSKKKGEAILKLSHSTNKNGGYSDLSTNSRSSMNNTSIKKRLISPSSSSSRKRLRRFPTDTTLMNKVKMRSSSSRRKSSKMRDFDKLNKEATRLIERSIIKNRMEMTPQKDFSAPSRLDLNNSCQNKIKIKLKKSNVITKPNQSNTPYSLQATRIKRKKKITKKTLGILRNPSVRVSSLHVSPENNPANYKTSTGGRTDKLSTSFNGRYATIGHSPQYSLPFRGTYQHSFIPKDEF</sequence>
<feature type="region of interest" description="Disordered" evidence="1">
    <location>
        <begin position="485"/>
        <end position="508"/>
    </location>
</feature>
<feature type="compositionally biased region" description="Basic residues" evidence="1">
    <location>
        <begin position="36"/>
        <end position="45"/>
    </location>
</feature>
<comment type="caution">
    <text evidence="2">The sequence shown here is derived from an EMBL/GenBank/DDBJ whole genome shotgun (WGS) entry which is preliminary data.</text>
</comment>
<evidence type="ECO:0000256" key="1">
    <source>
        <dbReference type="SAM" id="MobiDB-lite"/>
    </source>
</evidence>
<protein>
    <submittedName>
        <fullName evidence="2">Uncharacterized protein</fullName>
    </submittedName>
</protein>
<dbReference type="EMBL" id="CAMPGE010028865">
    <property type="protein sequence ID" value="CAI2386364.1"/>
    <property type="molecule type" value="Genomic_DNA"/>
</dbReference>
<feature type="compositionally biased region" description="Basic residues" evidence="1">
    <location>
        <begin position="374"/>
        <end position="386"/>
    </location>
</feature>